<dbReference type="Pfam" id="PF22527">
    <property type="entry name" value="DEXQc_Suv3"/>
    <property type="match status" value="1"/>
</dbReference>
<keyword evidence="16" id="KW-1185">Reference proteome</keyword>
<evidence type="ECO:0000256" key="3">
    <source>
        <dbReference type="ARBA" id="ARBA00004305"/>
    </source>
</evidence>
<dbReference type="Pfam" id="PF18147">
    <property type="entry name" value="Suv3_C_1"/>
    <property type="match status" value="1"/>
</dbReference>
<reference evidence="15 16" key="1">
    <citation type="submission" date="2022-12" db="EMBL/GenBank/DDBJ databases">
        <title>Chromosome-level genome of Tegillarca granosa.</title>
        <authorList>
            <person name="Kim J."/>
        </authorList>
    </citation>
    <scope>NUCLEOTIDE SEQUENCE [LARGE SCALE GENOMIC DNA]</scope>
    <source>
        <strain evidence="15">Teg-2019</strain>
        <tissue evidence="15">Adductor muscle</tissue>
    </source>
</reference>
<evidence type="ECO:0000256" key="10">
    <source>
        <dbReference type="ARBA" id="ARBA00022946"/>
    </source>
</evidence>
<dbReference type="InterPro" id="IPR027417">
    <property type="entry name" value="P-loop_NTPase"/>
</dbReference>
<comment type="similarity">
    <text evidence="4">Belongs to the helicase family.</text>
</comment>
<evidence type="ECO:0000256" key="9">
    <source>
        <dbReference type="ARBA" id="ARBA00022840"/>
    </source>
</evidence>
<evidence type="ECO:0000256" key="5">
    <source>
        <dbReference type="ARBA" id="ARBA00012552"/>
    </source>
</evidence>
<evidence type="ECO:0000256" key="2">
    <source>
        <dbReference type="ARBA" id="ARBA00001946"/>
    </source>
</evidence>
<dbReference type="SMART" id="SM00490">
    <property type="entry name" value="HELICc"/>
    <property type="match status" value="1"/>
</dbReference>
<comment type="catalytic activity">
    <reaction evidence="12">
        <text>ATP + H2O = ADP + phosphate + H(+)</text>
        <dbReference type="Rhea" id="RHEA:13065"/>
        <dbReference type="ChEBI" id="CHEBI:15377"/>
        <dbReference type="ChEBI" id="CHEBI:15378"/>
        <dbReference type="ChEBI" id="CHEBI:30616"/>
        <dbReference type="ChEBI" id="CHEBI:43474"/>
        <dbReference type="ChEBI" id="CHEBI:456216"/>
        <dbReference type="EC" id="3.6.4.13"/>
    </reaction>
</comment>
<dbReference type="InterPro" id="IPR001650">
    <property type="entry name" value="Helicase_C-like"/>
</dbReference>
<evidence type="ECO:0000313" key="16">
    <source>
        <dbReference type="Proteomes" id="UP001217089"/>
    </source>
</evidence>
<comment type="subcellular location">
    <subcellularLocation>
        <location evidence="3">Mitochondrion matrix</location>
    </subcellularLocation>
</comment>
<proteinExistence type="inferred from homology"/>
<feature type="domain" description="Helicase C-terminal" evidence="14">
    <location>
        <begin position="295"/>
        <end position="460"/>
    </location>
</feature>
<name>A0ABQ9FJ89_TEGGR</name>
<dbReference type="Gene3D" id="1.20.272.40">
    <property type="match status" value="1"/>
</dbReference>
<dbReference type="InterPro" id="IPR014001">
    <property type="entry name" value="Helicase_ATP-bd"/>
</dbReference>
<feature type="region of interest" description="Disordered" evidence="13">
    <location>
        <begin position="808"/>
        <end position="830"/>
    </location>
</feature>
<keyword evidence="11" id="KW-0496">Mitochondrion</keyword>
<evidence type="ECO:0000313" key="15">
    <source>
        <dbReference type="EMBL" id="KAJ8317344.1"/>
    </source>
</evidence>
<keyword evidence="8" id="KW-0347">Helicase</keyword>
<dbReference type="CDD" id="cd17913">
    <property type="entry name" value="DEXQc_Suv3"/>
    <property type="match status" value="1"/>
</dbReference>
<evidence type="ECO:0000256" key="4">
    <source>
        <dbReference type="ARBA" id="ARBA00008708"/>
    </source>
</evidence>
<dbReference type="Pfam" id="PF00271">
    <property type="entry name" value="Helicase_C"/>
    <property type="match status" value="1"/>
</dbReference>
<dbReference type="Gene3D" id="1.20.58.1080">
    <property type="match status" value="1"/>
</dbReference>
<accession>A0ABQ9FJ89</accession>
<evidence type="ECO:0000256" key="1">
    <source>
        <dbReference type="ARBA" id="ARBA00001936"/>
    </source>
</evidence>
<evidence type="ECO:0000256" key="8">
    <source>
        <dbReference type="ARBA" id="ARBA00022806"/>
    </source>
</evidence>
<keyword evidence="10" id="KW-0809">Transit peptide</keyword>
<keyword evidence="6" id="KW-0547">Nucleotide-binding</keyword>
<sequence>MLILYSNQCPVSFPVEGAGEGREIAGPLEQDEVEGILNKFFRKGEIRLLASENGLEGTLFNKVFSSFRNYCLNLDALPPELYIRIKDISQDAGHPDDLFPYFLDHAKNIFPHLSSMEELKKISDLSTPANWYPEARSLERKIIYHAGPTNSGKTYQAIKRLFEAESGIYCAPLKLLANEICQKSNAAGTPCDLVTGEERRFASLEGPSSHIACTIEMASITNKYKVAVIDEVQMIRDSQRGWAWTRALLGLNAEEIHVCGENSAIDLVKRLMLDTFDEFEVRKYERLSPLHWSDTALESLQNIQAGDCIVCFNKKDIYSLREKLESMGIKCAILYGSLPPGAKLSEAARFNDPDNICKVLLATDSIGMGVNLSVRRIIFNTLEKRVKNSQGEFETEKLSTSQILQIGGRAGRYGMDFDRGEVTTMNQVDIKLLHCLKNRDVELITQAGLHPTSDQIETFAFHLPGSSLADLITIFEGICKLDGEKFFMCTTDTFKTFAKMLEHIPLPLRTKYLLCNSPINTNPFLTSMLLKIARRISNGEAVHATWFRIQIGWPLAPPQTTKSLEHLESVYDAMDLYLWLSYRFVDMFPDVHIIRDMRVEVDLLIQHGVKNITKMSKEKSISLENVTTEKLDEESIDSDETYGKYNANDKRSNQHYISSYDNLFNKSMNEKNGRLAKVERTTGFEIPEELIEKYEREDNILSTSLLGKRRKILKTREKREDYTLNTPLVNKMRKSSKTKSVPKNPNIHKARRTPIEARNYTNLVDNQSREDKKEKYLSEIPLKVRLNNFFKQLPAITEKMISTFPEKSVRCRSEMQNEKSEKKDSGSIKT</sequence>
<comment type="cofactor">
    <cofactor evidence="1">
        <name>Mn(2+)</name>
        <dbReference type="ChEBI" id="CHEBI:29035"/>
    </cofactor>
</comment>
<dbReference type="InterPro" id="IPR044774">
    <property type="entry name" value="Suv3_DEXQc"/>
</dbReference>
<gene>
    <name evidence="15" type="ORF">KUTeg_005248</name>
</gene>
<dbReference type="Pfam" id="PF12513">
    <property type="entry name" value="SUV3_C"/>
    <property type="match status" value="1"/>
</dbReference>
<dbReference type="CDD" id="cd18805">
    <property type="entry name" value="SF2_C_suv3"/>
    <property type="match status" value="1"/>
</dbReference>
<dbReference type="SMART" id="SM00487">
    <property type="entry name" value="DEXDc"/>
    <property type="match status" value="1"/>
</dbReference>
<evidence type="ECO:0000256" key="7">
    <source>
        <dbReference type="ARBA" id="ARBA00022801"/>
    </source>
</evidence>
<dbReference type="Pfam" id="PF18114">
    <property type="entry name" value="Suv3_N"/>
    <property type="match status" value="1"/>
</dbReference>
<organism evidence="15 16">
    <name type="scientific">Tegillarca granosa</name>
    <name type="common">Malaysian cockle</name>
    <name type="synonym">Anadara granosa</name>
    <dbReference type="NCBI Taxonomy" id="220873"/>
    <lineage>
        <taxon>Eukaryota</taxon>
        <taxon>Metazoa</taxon>
        <taxon>Spiralia</taxon>
        <taxon>Lophotrochozoa</taxon>
        <taxon>Mollusca</taxon>
        <taxon>Bivalvia</taxon>
        <taxon>Autobranchia</taxon>
        <taxon>Pteriomorphia</taxon>
        <taxon>Arcoida</taxon>
        <taxon>Arcoidea</taxon>
        <taxon>Arcidae</taxon>
        <taxon>Tegillarca</taxon>
    </lineage>
</organism>
<dbReference type="InterPro" id="IPR041082">
    <property type="entry name" value="Suv3_C_1"/>
</dbReference>
<dbReference type="SUPFAM" id="SSF52540">
    <property type="entry name" value="P-loop containing nucleoside triphosphate hydrolases"/>
    <property type="match status" value="1"/>
</dbReference>
<keyword evidence="9" id="KW-0067">ATP-binding</keyword>
<evidence type="ECO:0000259" key="14">
    <source>
        <dbReference type="PROSITE" id="PS51194"/>
    </source>
</evidence>
<dbReference type="PROSITE" id="PS51194">
    <property type="entry name" value="HELICASE_CTER"/>
    <property type="match status" value="1"/>
</dbReference>
<keyword evidence="7" id="KW-0378">Hydrolase</keyword>
<dbReference type="Proteomes" id="UP001217089">
    <property type="component" value="Unassembled WGS sequence"/>
</dbReference>
<dbReference type="InterPro" id="IPR055206">
    <property type="entry name" value="DEXQc_SUV3"/>
</dbReference>
<evidence type="ECO:0000256" key="13">
    <source>
        <dbReference type="SAM" id="MobiDB-lite"/>
    </source>
</evidence>
<dbReference type="Gene3D" id="1.10.1740.140">
    <property type="match status" value="1"/>
</dbReference>
<dbReference type="InterPro" id="IPR050699">
    <property type="entry name" value="RNA-DNA_Helicase"/>
</dbReference>
<dbReference type="PANTHER" id="PTHR12131:SF1">
    <property type="entry name" value="ATP-DEPENDENT RNA HELICASE SUPV3L1, MITOCHONDRIAL-RELATED"/>
    <property type="match status" value="1"/>
</dbReference>
<evidence type="ECO:0000256" key="12">
    <source>
        <dbReference type="ARBA" id="ARBA00047984"/>
    </source>
</evidence>
<protein>
    <recommendedName>
        <fullName evidence="5">RNA helicase</fullName>
        <ecNumber evidence="5">3.6.4.13</ecNumber>
    </recommendedName>
</protein>
<dbReference type="EMBL" id="JARBDR010000246">
    <property type="protein sequence ID" value="KAJ8317344.1"/>
    <property type="molecule type" value="Genomic_DNA"/>
</dbReference>
<dbReference type="InterPro" id="IPR041453">
    <property type="entry name" value="Suv3_N"/>
</dbReference>
<dbReference type="EC" id="3.6.4.13" evidence="5"/>
<evidence type="ECO:0000256" key="11">
    <source>
        <dbReference type="ARBA" id="ARBA00023128"/>
    </source>
</evidence>
<dbReference type="PANTHER" id="PTHR12131">
    <property type="entry name" value="ATP-DEPENDENT RNA AND DNA HELICASE"/>
    <property type="match status" value="1"/>
</dbReference>
<dbReference type="Gene3D" id="3.40.50.300">
    <property type="entry name" value="P-loop containing nucleotide triphosphate hydrolases"/>
    <property type="match status" value="2"/>
</dbReference>
<dbReference type="InterPro" id="IPR022192">
    <property type="entry name" value="SUV3_C"/>
</dbReference>
<evidence type="ECO:0000256" key="6">
    <source>
        <dbReference type="ARBA" id="ARBA00022741"/>
    </source>
</evidence>
<comment type="cofactor">
    <cofactor evidence="2">
        <name>Mg(2+)</name>
        <dbReference type="ChEBI" id="CHEBI:18420"/>
    </cofactor>
</comment>
<comment type="caution">
    <text evidence="15">The sequence shown here is derived from an EMBL/GenBank/DDBJ whole genome shotgun (WGS) entry which is preliminary data.</text>
</comment>